<dbReference type="eggNOG" id="KOG0586">
    <property type="taxonomic scope" value="Eukaryota"/>
</dbReference>
<name>A2G3U0_TRIV3</name>
<dbReference type="VEuPathDB" id="TrichDB:TVAG_242590"/>
<dbReference type="RefSeq" id="XP_001301105.1">
    <property type="nucleotide sequence ID" value="XM_001301104.1"/>
</dbReference>
<dbReference type="STRING" id="5722.A2G3U0"/>
<protein>
    <recommendedName>
        <fullName evidence="2">Protein kinase domain-containing protein</fullName>
    </recommendedName>
</protein>
<reference evidence="3" key="1">
    <citation type="submission" date="2006-10" db="EMBL/GenBank/DDBJ databases">
        <authorList>
            <person name="Amadeo P."/>
            <person name="Zhao Q."/>
            <person name="Wortman J."/>
            <person name="Fraser-Liggett C."/>
            <person name="Carlton J."/>
        </authorList>
    </citation>
    <scope>NUCLEOTIDE SEQUENCE</scope>
    <source>
        <strain evidence="3">G3</strain>
    </source>
</reference>
<dbReference type="SMR" id="A2G3U0"/>
<dbReference type="OrthoDB" id="774951at2759"/>
<dbReference type="PANTHER" id="PTHR24362:SF309">
    <property type="entry name" value="PROTEIN KINASE DOMAIN-CONTAINING PROTEIN"/>
    <property type="match status" value="1"/>
</dbReference>
<evidence type="ECO:0000256" key="1">
    <source>
        <dbReference type="SAM" id="MobiDB-lite"/>
    </source>
</evidence>
<sequence length="140" mass="15907">MAPEQFKKMPYSAYQSDIWAFGVTLFMIAFGRLPFIGHTIPEVISSICSGIYTIPMNCPKEIRTLIQHSLELKPEDRWTAKQLLDSLNKSLSCSMLVKRPKISSQKSAPSQLLLQPSFIKPKPKPKLVIPVRPRRNSSHE</sequence>
<dbReference type="EMBL" id="DS114345">
    <property type="protein sequence ID" value="EAX88175.1"/>
    <property type="molecule type" value="Genomic_DNA"/>
</dbReference>
<dbReference type="GO" id="GO:0005524">
    <property type="term" value="F:ATP binding"/>
    <property type="evidence" value="ECO:0007669"/>
    <property type="project" value="InterPro"/>
</dbReference>
<proteinExistence type="predicted"/>
<dbReference type="Pfam" id="PF07714">
    <property type="entry name" value="PK_Tyr_Ser-Thr"/>
    <property type="match status" value="1"/>
</dbReference>
<evidence type="ECO:0000313" key="4">
    <source>
        <dbReference type="Proteomes" id="UP000001542"/>
    </source>
</evidence>
<evidence type="ECO:0000259" key="2">
    <source>
        <dbReference type="PROSITE" id="PS50011"/>
    </source>
</evidence>
<dbReference type="InterPro" id="IPR000719">
    <property type="entry name" value="Prot_kinase_dom"/>
</dbReference>
<dbReference type="Proteomes" id="UP000001542">
    <property type="component" value="Unassembled WGS sequence"/>
</dbReference>
<keyword evidence="4" id="KW-1185">Reference proteome</keyword>
<feature type="compositionally biased region" description="Polar residues" evidence="1">
    <location>
        <begin position="102"/>
        <end position="114"/>
    </location>
</feature>
<evidence type="ECO:0000313" key="3">
    <source>
        <dbReference type="EMBL" id="EAX88175.1"/>
    </source>
</evidence>
<dbReference type="PANTHER" id="PTHR24362">
    <property type="entry name" value="SERINE/THREONINE-PROTEIN KINASE NEK"/>
    <property type="match status" value="1"/>
</dbReference>
<dbReference type="PROSITE" id="PS50011">
    <property type="entry name" value="PROTEIN_KINASE_DOM"/>
    <property type="match status" value="1"/>
</dbReference>
<accession>A2G3U0</accession>
<dbReference type="GO" id="GO:0004672">
    <property type="term" value="F:protein kinase activity"/>
    <property type="evidence" value="ECO:0007669"/>
    <property type="project" value="InterPro"/>
</dbReference>
<dbReference type="VEuPathDB" id="TrichDB:TVAGG3_0582690"/>
<dbReference type="SUPFAM" id="SSF56112">
    <property type="entry name" value="Protein kinase-like (PK-like)"/>
    <property type="match status" value="1"/>
</dbReference>
<gene>
    <name evidence="3" type="ORF">TVAG_242590</name>
</gene>
<feature type="region of interest" description="Disordered" evidence="1">
    <location>
        <begin position="102"/>
        <end position="140"/>
    </location>
</feature>
<reference evidence="3" key="2">
    <citation type="journal article" date="2007" name="Science">
        <title>Draft genome sequence of the sexually transmitted pathogen Trichomonas vaginalis.</title>
        <authorList>
            <person name="Carlton J.M."/>
            <person name="Hirt R.P."/>
            <person name="Silva J.C."/>
            <person name="Delcher A.L."/>
            <person name="Schatz M."/>
            <person name="Zhao Q."/>
            <person name="Wortman J.R."/>
            <person name="Bidwell S.L."/>
            <person name="Alsmark U.C.M."/>
            <person name="Besteiro S."/>
            <person name="Sicheritz-Ponten T."/>
            <person name="Noel C.J."/>
            <person name="Dacks J.B."/>
            <person name="Foster P.G."/>
            <person name="Simillion C."/>
            <person name="Van de Peer Y."/>
            <person name="Miranda-Saavedra D."/>
            <person name="Barton G.J."/>
            <person name="Westrop G.D."/>
            <person name="Mueller S."/>
            <person name="Dessi D."/>
            <person name="Fiori P.L."/>
            <person name="Ren Q."/>
            <person name="Paulsen I."/>
            <person name="Zhang H."/>
            <person name="Bastida-Corcuera F.D."/>
            <person name="Simoes-Barbosa A."/>
            <person name="Brown M.T."/>
            <person name="Hayes R.D."/>
            <person name="Mukherjee M."/>
            <person name="Okumura C.Y."/>
            <person name="Schneider R."/>
            <person name="Smith A.J."/>
            <person name="Vanacova S."/>
            <person name="Villalvazo M."/>
            <person name="Haas B.J."/>
            <person name="Pertea M."/>
            <person name="Feldblyum T.V."/>
            <person name="Utterback T.R."/>
            <person name="Shu C.L."/>
            <person name="Osoegawa K."/>
            <person name="de Jong P.J."/>
            <person name="Hrdy I."/>
            <person name="Horvathova L."/>
            <person name="Zubacova Z."/>
            <person name="Dolezal P."/>
            <person name="Malik S.B."/>
            <person name="Logsdon J.M. Jr."/>
            <person name="Henze K."/>
            <person name="Gupta A."/>
            <person name="Wang C.C."/>
            <person name="Dunne R.L."/>
            <person name="Upcroft J.A."/>
            <person name="Upcroft P."/>
            <person name="White O."/>
            <person name="Salzberg S.L."/>
            <person name="Tang P."/>
            <person name="Chiu C.-H."/>
            <person name="Lee Y.-S."/>
            <person name="Embley T.M."/>
            <person name="Coombs G.H."/>
            <person name="Mottram J.C."/>
            <person name="Tachezy J."/>
            <person name="Fraser-Liggett C.M."/>
            <person name="Johnson P.J."/>
        </authorList>
    </citation>
    <scope>NUCLEOTIDE SEQUENCE [LARGE SCALE GENOMIC DNA]</scope>
    <source>
        <strain evidence="3">G3</strain>
    </source>
</reference>
<dbReference type="InParanoid" id="A2G3U0"/>
<dbReference type="InterPro" id="IPR001245">
    <property type="entry name" value="Ser-Thr/Tyr_kinase_cat_dom"/>
</dbReference>
<dbReference type="KEGG" id="tva:4745830"/>
<organism evidence="3 4">
    <name type="scientific">Trichomonas vaginalis (strain ATCC PRA-98 / G3)</name>
    <dbReference type="NCBI Taxonomy" id="412133"/>
    <lineage>
        <taxon>Eukaryota</taxon>
        <taxon>Metamonada</taxon>
        <taxon>Parabasalia</taxon>
        <taxon>Trichomonadida</taxon>
        <taxon>Trichomonadidae</taxon>
        <taxon>Trichomonas</taxon>
    </lineage>
</organism>
<dbReference type="AlphaFoldDB" id="A2G3U0"/>
<dbReference type="InterPro" id="IPR011009">
    <property type="entry name" value="Kinase-like_dom_sf"/>
</dbReference>
<dbReference type="Gene3D" id="1.10.510.10">
    <property type="entry name" value="Transferase(Phosphotransferase) domain 1"/>
    <property type="match status" value="1"/>
</dbReference>
<feature type="domain" description="Protein kinase" evidence="2">
    <location>
        <begin position="1"/>
        <end position="91"/>
    </location>
</feature>